<comment type="subcellular location">
    <subcellularLocation>
        <location evidence="2">Nucleus</location>
    </subcellularLocation>
</comment>
<sequence>MSDEDSLPGMSSEEESENSGMSSEEESENSLPKKLPKSHSDSEVEQAEEPQVEEEPQDDEENNDDEQQDEDEDQEDEQQEMFELLMKKKKRPSSRRYEVDEEEDENMIDQLLDSMNKAAESDIQANRESAPALNKLKMLDKVLKFLKVSKHHELFLGMNGCVVIGRWLSQLPDGSFPSTPLRSGLLQALQDLPISVENLQSSNLGKSVMAIYSNSNETQAIKKIAKNLIDKWSRTIYGITTEYTAMHKESNAVETITMPKKKFSLQALINQEQQTNFTKLPERGMFNFKNRPIPEVTINESSHQYNADSTYARIKKKMQKKKGKSKSKGLMSVDGKGLDY</sequence>
<dbReference type="GO" id="GO:0005634">
    <property type="term" value="C:nucleus"/>
    <property type="evidence" value="ECO:0007669"/>
    <property type="project" value="UniProtKB-SubCell"/>
</dbReference>
<feature type="compositionally biased region" description="Basic residues" evidence="3">
    <location>
        <begin position="315"/>
        <end position="327"/>
    </location>
</feature>
<accession>A0A1R2C5T4</accession>
<gene>
    <name evidence="5" type="ORF">SteCoe_14642</name>
</gene>
<comment type="similarity">
    <text evidence="1">Belongs to the IWS1 family.</text>
</comment>
<feature type="compositionally biased region" description="Acidic residues" evidence="3">
    <location>
        <begin position="43"/>
        <end position="80"/>
    </location>
</feature>
<reference evidence="5 6" key="1">
    <citation type="submission" date="2016-11" db="EMBL/GenBank/DDBJ databases">
        <title>The macronuclear genome of Stentor coeruleus: a giant cell with tiny introns.</title>
        <authorList>
            <person name="Slabodnick M."/>
            <person name="Ruby J.G."/>
            <person name="Reiff S.B."/>
            <person name="Swart E.C."/>
            <person name="Gosai S."/>
            <person name="Prabakaran S."/>
            <person name="Witkowska E."/>
            <person name="Larue G.E."/>
            <person name="Fisher S."/>
            <person name="Freeman R.M."/>
            <person name="Gunawardena J."/>
            <person name="Chu W."/>
            <person name="Stover N.A."/>
            <person name="Gregory B.D."/>
            <person name="Nowacki M."/>
            <person name="Derisi J."/>
            <person name="Roy S.W."/>
            <person name="Marshall W.F."/>
            <person name="Sood P."/>
        </authorList>
    </citation>
    <scope>NUCLEOTIDE SEQUENCE [LARGE SCALE GENOMIC DNA]</scope>
    <source>
        <strain evidence="5">WM001</strain>
    </source>
</reference>
<dbReference type="Proteomes" id="UP000187209">
    <property type="component" value="Unassembled WGS sequence"/>
</dbReference>
<evidence type="ECO:0000256" key="1">
    <source>
        <dbReference type="ARBA" id="ARBA00037992"/>
    </source>
</evidence>
<protein>
    <recommendedName>
        <fullName evidence="4">TFIIS N-terminal domain-containing protein</fullName>
    </recommendedName>
</protein>
<feature type="region of interest" description="Disordered" evidence="3">
    <location>
        <begin position="315"/>
        <end position="340"/>
    </location>
</feature>
<keyword evidence="6" id="KW-1185">Reference proteome</keyword>
<dbReference type="OrthoDB" id="21124at2759"/>
<organism evidence="5 6">
    <name type="scientific">Stentor coeruleus</name>
    <dbReference type="NCBI Taxonomy" id="5963"/>
    <lineage>
        <taxon>Eukaryota</taxon>
        <taxon>Sar</taxon>
        <taxon>Alveolata</taxon>
        <taxon>Ciliophora</taxon>
        <taxon>Postciliodesmatophora</taxon>
        <taxon>Heterotrichea</taxon>
        <taxon>Heterotrichida</taxon>
        <taxon>Stentoridae</taxon>
        <taxon>Stentor</taxon>
    </lineage>
</organism>
<comment type="caution">
    <text evidence="5">The sequence shown here is derived from an EMBL/GenBank/DDBJ whole genome shotgun (WGS) entry which is preliminary data.</text>
</comment>
<dbReference type="EMBL" id="MPUH01000274">
    <property type="protein sequence ID" value="OMJ84295.1"/>
    <property type="molecule type" value="Genomic_DNA"/>
</dbReference>
<dbReference type="InterPro" id="IPR017923">
    <property type="entry name" value="TFIIS_N"/>
</dbReference>
<proteinExistence type="inferred from homology"/>
<evidence type="ECO:0000256" key="3">
    <source>
        <dbReference type="SAM" id="MobiDB-lite"/>
    </source>
</evidence>
<dbReference type="SUPFAM" id="SSF47676">
    <property type="entry name" value="Conserved domain common to transcription factors TFIIS, elongin A, CRSP70"/>
    <property type="match status" value="1"/>
</dbReference>
<dbReference type="PANTHER" id="PTHR46010:SF1">
    <property type="entry name" value="PROTEIN IWS1 HOMOLOG"/>
    <property type="match status" value="1"/>
</dbReference>
<evidence type="ECO:0000256" key="2">
    <source>
        <dbReference type="PROSITE-ProRule" id="PRU00649"/>
    </source>
</evidence>
<keyword evidence="2" id="KW-0539">Nucleus</keyword>
<dbReference type="PROSITE" id="PS51319">
    <property type="entry name" value="TFIIS_N"/>
    <property type="match status" value="1"/>
</dbReference>
<feature type="compositionally biased region" description="Acidic residues" evidence="3">
    <location>
        <begin position="1"/>
        <end position="28"/>
    </location>
</feature>
<dbReference type="Pfam" id="PF08711">
    <property type="entry name" value="Med26"/>
    <property type="match status" value="1"/>
</dbReference>
<feature type="domain" description="TFIIS N-terminal" evidence="4">
    <location>
        <begin position="162"/>
        <end position="239"/>
    </location>
</feature>
<dbReference type="GO" id="GO:0016973">
    <property type="term" value="P:poly(A)+ mRNA export from nucleus"/>
    <property type="evidence" value="ECO:0007669"/>
    <property type="project" value="TreeGrafter"/>
</dbReference>
<evidence type="ECO:0000259" key="4">
    <source>
        <dbReference type="PROSITE" id="PS51319"/>
    </source>
</evidence>
<dbReference type="InterPro" id="IPR051037">
    <property type="entry name" value="RNAPII_TF_IWS1"/>
</dbReference>
<dbReference type="PANTHER" id="PTHR46010">
    <property type="entry name" value="PROTEIN IWS1 HOMOLOG"/>
    <property type="match status" value="1"/>
</dbReference>
<dbReference type="InterPro" id="IPR035441">
    <property type="entry name" value="TFIIS/LEDGF_dom_sf"/>
</dbReference>
<evidence type="ECO:0000313" key="6">
    <source>
        <dbReference type="Proteomes" id="UP000187209"/>
    </source>
</evidence>
<dbReference type="Gene3D" id="1.20.930.10">
    <property type="entry name" value="Conserved domain common to transcription factors TFIIS, elongin A, CRSP70"/>
    <property type="match status" value="1"/>
</dbReference>
<feature type="region of interest" description="Disordered" evidence="3">
    <location>
        <begin position="1"/>
        <end position="104"/>
    </location>
</feature>
<dbReference type="AlphaFoldDB" id="A0A1R2C5T4"/>
<name>A0A1R2C5T4_9CILI</name>
<evidence type="ECO:0000313" key="5">
    <source>
        <dbReference type="EMBL" id="OMJ84295.1"/>
    </source>
</evidence>